<keyword evidence="2" id="KW-1185">Reference proteome</keyword>
<evidence type="ECO:0000313" key="1">
    <source>
        <dbReference type="EMBL" id="KAK2033153.1"/>
    </source>
</evidence>
<reference evidence="1" key="1">
    <citation type="submission" date="2021-06" db="EMBL/GenBank/DDBJ databases">
        <title>Comparative genomics, transcriptomics and evolutionary studies reveal genomic signatures of adaptation to plant cell wall in hemibiotrophic fungi.</title>
        <authorList>
            <consortium name="DOE Joint Genome Institute"/>
            <person name="Baroncelli R."/>
            <person name="Diaz J.F."/>
            <person name="Benocci T."/>
            <person name="Peng M."/>
            <person name="Battaglia E."/>
            <person name="Haridas S."/>
            <person name="Andreopoulos W."/>
            <person name="Labutti K."/>
            <person name="Pangilinan J."/>
            <person name="Floch G.L."/>
            <person name="Makela M.R."/>
            <person name="Henrissat B."/>
            <person name="Grigoriev I.V."/>
            <person name="Crouch J.A."/>
            <person name="De Vries R.P."/>
            <person name="Sukno S.A."/>
            <person name="Thon M.R."/>
        </authorList>
    </citation>
    <scope>NUCLEOTIDE SEQUENCE</scope>
    <source>
        <strain evidence="1">MAFF235873</strain>
    </source>
</reference>
<accession>A0AAD9HQF4</accession>
<evidence type="ECO:0000313" key="2">
    <source>
        <dbReference type="Proteomes" id="UP001232148"/>
    </source>
</evidence>
<dbReference type="EMBL" id="MU842824">
    <property type="protein sequence ID" value="KAK2033153.1"/>
    <property type="molecule type" value="Genomic_DNA"/>
</dbReference>
<dbReference type="AlphaFoldDB" id="A0AAD9HQF4"/>
<name>A0AAD9HQF4_9PEZI</name>
<gene>
    <name evidence="1" type="ORF">LX32DRAFT_690341</name>
</gene>
<sequence length="223" mass="25206">MSDGLVKLRTRGNYELWKGCLHRFPGLTKQQKSMLFHAPADLATGDEGHARQYKDISRVYSILIDSLDDRVCSGLSAHGKLRHGQKPWELYHILEQYCNPTPSFAVSLIKDLERERIDDFATPMEFAAYVDFIRLCVEGDGYSMALTCILYRSVEESIYEDYGEVHPVTKAMDWTELLDQVRELTHYKKRPAGDSLQSLDQGSGRVNKAIEADAGDNGDEVGV</sequence>
<comment type="caution">
    <text evidence="1">The sequence shown here is derived from an EMBL/GenBank/DDBJ whole genome shotgun (WGS) entry which is preliminary data.</text>
</comment>
<proteinExistence type="predicted"/>
<protein>
    <submittedName>
        <fullName evidence="1">Uncharacterized protein</fullName>
    </submittedName>
</protein>
<dbReference type="Proteomes" id="UP001232148">
    <property type="component" value="Unassembled WGS sequence"/>
</dbReference>
<organism evidence="1 2">
    <name type="scientific">Colletotrichum zoysiae</name>
    <dbReference type="NCBI Taxonomy" id="1216348"/>
    <lineage>
        <taxon>Eukaryota</taxon>
        <taxon>Fungi</taxon>
        <taxon>Dikarya</taxon>
        <taxon>Ascomycota</taxon>
        <taxon>Pezizomycotina</taxon>
        <taxon>Sordariomycetes</taxon>
        <taxon>Hypocreomycetidae</taxon>
        <taxon>Glomerellales</taxon>
        <taxon>Glomerellaceae</taxon>
        <taxon>Colletotrichum</taxon>
        <taxon>Colletotrichum graminicola species complex</taxon>
    </lineage>
</organism>